<comment type="caution">
    <text evidence="1">The sequence shown here is derived from an EMBL/GenBank/DDBJ whole genome shotgun (WGS) entry which is preliminary data.</text>
</comment>
<dbReference type="EMBL" id="JASBWS010000007">
    <property type="protein sequence ID" value="KAJ9114918.1"/>
    <property type="molecule type" value="Genomic_DNA"/>
</dbReference>
<organism evidence="1 2">
    <name type="scientific">Naganishia adeliensis</name>
    <dbReference type="NCBI Taxonomy" id="92952"/>
    <lineage>
        <taxon>Eukaryota</taxon>
        <taxon>Fungi</taxon>
        <taxon>Dikarya</taxon>
        <taxon>Basidiomycota</taxon>
        <taxon>Agaricomycotina</taxon>
        <taxon>Tremellomycetes</taxon>
        <taxon>Filobasidiales</taxon>
        <taxon>Filobasidiaceae</taxon>
        <taxon>Naganishia</taxon>
    </lineage>
</organism>
<sequence length="402" mass="44168">MSCLPGNITCNFEPGSPNFFSGGVEYVLQSSFDDVVADSIYNRQSSYNYLLNRTAAIVFVVFFGLSSALHLGQAVWSRQWWLIYTLFCGAVGRLWSSISEHWDPSAGGFYTVNDTSFLMQISSLIIAPAFMAAGNYILLGRIIPVLGTKYSFIHPLSYTIVFVLGDLVSLVVQAIGGGKASAAETLDAVTGANAGAKVMVGGVLFQMAVMIGYSIVLLAYVIRYKTDRPISPGRQINLFTWWPNALRPKSQKKAVLERQVTGRAYNGSVEGLGEPQRSERLMSGGSGQTGLLEKGEKGSSRVQDSSPRQMFGEDRVIAYTEREIRGARILLWACAASTLLIFIRSVYRSIELLDGWEGAIMKKQTLFDLLDGMLMLLSVLLFNIVHPGWFLPRHERVVGNAA</sequence>
<protein>
    <submittedName>
        <fullName evidence="1">Uncharacterized protein</fullName>
    </submittedName>
</protein>
<dbReference type="Proteomes" id="UP001230649">
    <property type="component" value="Unassembled WGS sequence"/>
</dbReference>
<gene>
    <name evidence="1" type="ORF">QFC20_001291</name>
</gene>
<accession>A0ACC2WTZ8</accession>
<name>A0ACC2WTZ8_9TREE</name>
<evidence type="ECO:0000313" key="1">
    <source>
        <dbReference type="EMBL" id="KAJ9114918.1"/>
    </source>
</evidence>
<keyword evidence="2" id="KW-1185">Reference proteome</keyword>
<evidence type="ECO:0000313" key="2">
    <source>
        <dbReference type="Proteomes" id="UP001230649"/>
    </source>
</evidence>
<reference evidence="1" key="1">
    <citation type="submission" date="2023-04" db="EMBL/GenBank/DDBJ databases">
        <title>Draft Genome sequencing of Naganishia species isolated from polar environments using Oxford Nanopore Technology.</title>
        <authorList>
            <person name="Leo P."/>
            <person name="Venkateswaran K."/>
        </authorList>
    </citation>
    <scope>NUCLEOTIDE SEQUENCE</scope>
    <source>
        <strain evidence="1">MNA-CCFEE 5262</strain>
    </source>
</reference>
<proteinExistence type="predicted"/>